<protein>
    <submittedName>
        <fullName evidence="1">Uncharacterized protein</fullName>
    </submittedName>
</protein>
<evidence type="ECO:0000313" key="2">
    <source>
        <dbReference type="Proteomes" id="UP000237662"/>
    </source>
</evidence>
<gene>
    <name evidence="1" type="ORF">CLV84_2718</name>
</gene>
<proteinExistence type="predicted"/>
<dbReference type="Proteomes" id="UP000237662">
    <property type="component" value="Unassembled WGS sequence"/>
</dbReference>
<comment type="caution">
    <text evidence="1">The sequence shown here is derived from an EMBL/GenBank/DDBJ whole genome shotgun (WGS) entry which is preliminary data.</text>
</comment>
<dbReference type="AlphaFoldDB" id="A0A2S6I426"/>
<dbReference type="RefSeq" id="WP_104420294.1">
    <property type="nucleotide sequence ID" value="NZ_PTJC01000006.1"/>
</dbReference>
<accession>A0A2S6I426</accession>
<keyword evidence="2" id="KW-1185">Reference proteome</keyword>
<dbReference type="EMBL" id="PTJC01000006">
    <property type="protein sequence ID" value="PPK85811.1"/>
    <property type="molecule type" value="Genomic_DNA"/>
</dbReference>
<sequence length="154" mass="17223">MYKHLNTHYFIYFRACRAGLQADVRLGSPRFSDCRGVGICAILLDGIPAAHAHCRDWCQAYLSVDEPTGRLLLHFVRSTVSERSFDHHFASGYLQLQDPFRLPSDVARRLALTERDNIIVPGRYPVLGGEDTLLVSCRLAIPVVRCLPAATKVA</sequence>
<organism evidence="1 2">
    <name type="scientific">Neolewinella xylanilytica</name>
    <dbReference type="NCBI Taxonomy" id="1514080"/>
    <lineage>
        <taxon>Bacteria</taxon>
        <taxon>Pseudomonadati</taxon>
        <taxon>Bacteroidota</taxon>
        <taxon>Saprospiria</taxon>
        <taxon>Saprospirales</taxon>
        <taxon>Lewinellaceae</taxon>
        <taxon>Neolewinella</taxon>
    </lineage>
</organism>
<reference evidence="1 2" key="1">
    <citation type="submission" date="2018-02" db="EMBL/GenBank/DDBJ databases">
        <title>Genomic Encyclopedia of Archaeal and Bacterial Type Strains, Phase II (KMG-II): from individual species to whole genera.</title>
        <authorList>
            <person name="Goeker M."/>
        </authorList>
    </citation>
    <scope>NUCLEOTIDE SEQUENCE [LARGE SCALE GENOMIC DNA]</scope>
    <source>
        <strain evidence="1 2">DSM 29526</strain>
    </source>
</reference>
<dbReference type="OrthoDB" id="1496170at2"/>
<evidence type="ECO:0000313" key="1">
    <source>
        <dbReference type="EMBL" id="PPK85811.1"/>
    </source>
</evidence>
<name>A0A2S6I426_9BACT</name>